<sequence length="87" mass="9073">MVVKAISYLVAFSLSACMSANALERRSSVPATSLTDIPPLDTPGAVFTAEQIYNTIINQSPYLTQMTSTVVWTASSSPSASAPSTSA</sequence>
<evidence type="ECO:0000313" key="2">
    <source>
        <dbReference type="EMBL" id="KIM83691.1"/>
    </source>
</evidence>
<dbReference type="InParanoid" id="A0A0C3FZP8"/>
<feature type="signal peptide" evidence="1">
    <location>
        <begin position="1"/>
        <end position="22"/>
    </location>
</feature>
<evidence type="ECO:0000256" key="1">
    <source>
        <dbReference type="SAM" id="SignalP"/>
    </source>
</evidence>
<accession>A0A0C3FZP8</accession>
<dbReference type="PROSITE" id="PS51257">
    <property type="entry name" value="PROKAR_LIPOPROTEIN"/>
    <property type="match status" value="1"/>
</dbReference>
<name>A0A0C3FZP8_PILCF</name>
<reference evidence="3" key="2">
    <citation type="submission" date="2015-01" db="EMBL/GenBank/DDBJ databases">
        <title>Evolutionary Origins and Diversification of the Mycorrhizal Mutualists.</title>
        <authorList>
            <consortium name="DOE Joint Genome Institute"/>
            <consortium name="Mycorrhizal Genomics Consortium"/>
            <person name="Kohler A."/>
            <person name="Kuo A."/>
            <person name="Nagy L.G."/>
            <person name="Floudas D."/>
            <person name="Copeland A."/>
            <person name="Barry K.W."/>
            <person name="Cichocki N."/>
            <person name="Veneault-Fourrey C."/>
            <person name="LaButti K."/>
            <person name="Lindquist E.A."/>
            <person name="Lipzen A."/>
            <person name="Lundell T."/>
            <person name="Morin E."/>
            <person name="Murat C."/>
            <person name="Riley R."/>
            <person name="Ohm R."/>
            <person name="Sun H."/>
            <person name="Tunlid A."/>
            <person name="Henrissat B."/>
            <person name="Grigoriev I.V."/>
            <person name="Hibbett D.S."/>
            <person name="Martin F."/>
        </authorList>
    </citation>
    <scope>NUCLEOTIDE SEQUENCE [LARGE SCALE GENOMIC DNA]</scope>
    <source>
        <strain evidence="3">F 1598</strain>
    </source>
</reference>
<keyword evidence="1" id="KW-0732">Signal</keyword>
<reference evidence="2 3" key="1">
    <citation type="submission" date="2014-04" db="EMBL/GenBank/DDBJ databases">
        <authorList>
            <consortium name="DOE Joint Genome Institute"/>
            <person name="Kuo A."/>
            <person name="Tarkka M."/>
            <person name="Buscot F."/>
            <person name="Kohler A."/>
            <person name="Nagy L.G."/>
            <person name="Floudas D."/>
            <person name="Copeland A."/>
            <person name="Barry K.W."/>
            <person name="Cichocki N."/>
            <person name="Veneault-Fourrey C."/>
            <person name="LaButti K."/>
            <person name="Lindquist E.A."/>
            <person name="Lipzen A."/>
            <person name="Lundell T."/>
            <person name="Morin E."/>
            <person name="Murat C."/>
            <person name="Sun H."/>
            <person name="Tunlid A."/>
            <person name="Henrissat B."/>
            <person name="Grigoriev I.V."/>
            <person name="Hibbett D.S."/>
            <person name="Martin F."/>
            <person name="Nordberg H.P."/>
            <person name="Cantor M.N."/>
            <person name="Hua S.X."/>
        </authorList>
    </citation>
    <scope>NUCLEOTIDE SEQUENCE [LARGE SCALE GENOMIC DNA]</scope>
    <source>
        <strain evidence="2 3">F 1598</strain>
    </source>
</reference>
<proteinExistence type="predicted"/>
<dbReference type="Proteomes" id="UP000054166">
    <property type="component" value="Unassembled WGS sequence"/>
</dbReference>
<evidence type="ECO:0000313" key="3">
    <source>
        <dbReference type="Proteomes" id="UP000054166"/>
    </source>
</evidence>
<dbReference type="HOGENOM" id="CLU_2469912_0_0_1"/>
<organism evidence="2 3">
    <name type="scientific">Piloderma croceum (strain F 1598)</name>
    <dbReference type="NCBI Taxonomy" id="765440"/>
    <lineage>
        <taxon>Eukaryota</taxon>
        <taxon>Fungi</taxon>
        <taxon>Dikarya</taxon>
        <taxon>Basidiomycota</taxon>
        <taxon>Agaricomycotina</taxon>
        <taxon>Agaricomycetes</taxon>
        <taxon>Agaricomycetidae</taxon>
        <taxon>Atheliales</taxon>
        <taxon>Atheliaceae</taxon>
        <taxon>Piloderma</taxon>
    </lineage>
</organism>
<dbReference type="AlphaFoldDB" id="A0A0C3FZP8"/>
<protein>
    <submittedName>
        <fullName evidence="2">Uncharacterized protein</fullName>
    </submittedName>
</protein>
<keyword evidence="3" id="KW-1185">Reference proteome</keyword>
<gene>
    <name evidence="2" type="ORF">PILCRDRAFT_819336</name>
</gene>
<feature type="chain" id="PRO_5002164586" evidence="1">
    <location>
        <begin position="23"/>
        <end position="87"/>
    </location>
</feature>
<dbReference type="EMBL" id="KN832990">
    <property type="protein sequence ID" value="KIM83691.1"/>
    <property type="molecule type" value="Genomic_DNA"/>
</dbReference>